<dbReference type="KEGG" id="stax:MC45_15525"/>
<proteinExistence type="predicted"/>
<organism evidence="2 3">
    <name type="scientific">Sphingomonas taxi</name>
    <dbReference type="NCBI Taxonomy" id="1549858"/>
    <lineage>
        <taxon>Bacteria</taxon>
        <taxon>Pseudomonadati</taxon>
        <taxon>Pseudomonadota</taxon>
        <taxon>Alphaproteobacteria</taxon>
        <taxon>Sphingomonadales</taxon>
        <taxon>Sphingomonadaceae</taxon>
        <taxon>Sphingomonas</taxon>
    </lineage>
</organism>
<dbReference type="SUPFAM" id="SSF89447">
    <property type="entry name" value="AbrB/MazE/MraZ-like"/>
    <property type="match status" value="1"/>
</dbReference>
<feature type="domain" description="SpoVT-AbrB" evidence="1">
    <location>
        <begin position="5"/>
        <end position="49"/>
    </location>
</feature>
<evidence type="ECO:0000259" key="1">
    <source>
        <dbReference type="SMART" id="SM00966"/>
    </source>
</evidence>
<dbReference type="NCBIfam" id="TIGR01439">
    <property type="entry name" value="lp_hng_hel_AbrB"/>
    <property type="match status" value="1"/>
</dbReference>
<dbReference type="AlphaFoldDB" id="A0A097EJ02"/>
<dbReference type="InterPro" id="IPR007159">
    <property type="entry name" value="SpoVT-AbrB_dom"/>
</dbReference>
<evidence type="ECO:0000313" key="2">
    <source>
        <dbReference type="EMBL" id="AIT07551.1"/>
    </source>
</evidence>
<dbReference type="EMBL" id="CP009571">
    <property type="protein sequence ID" value="AIT07551.1"/>
    <property type="molecule type" value="Genomic_DNA"/>
</dbReference>
<name>A0A097EJ02_9SPHN</name>
<dbReference type="HOGENOM" id="CLU_158484_10_2_5"/>
<evidence type="ECO:0000313" key="3">
    <source>
        <dbReference type="Proteomes" id="UP000033200"/>
    </source>
</evidence>
<protein>
    <submittedName>
        <fullName evidence="2">AbrB family transcriptional regulator</fullName>
    </submittedName>
</protein>
<dbReference type="SMART" id="SM00966">
    <property type="entry name" value="SpoVT_AbrB"/>
    <property type="match status" value="1"/>
</dbReference>
<dbReference type="Pfam" id="PF04014">
    <property type="entry name" value="MazE_antitoxin"/>
    <property type="match status" value="1"/>
</dbReference>
<reference evidence="2 3" key="1">
    <citation type="submission" date="2014-09" db="EMBL/GenBank/DDBJ databases">
        <title>Using Illumina technology Improving SMRT sequencing Genome Assembly by RASTools.</title>
        <authorList>
            <person name="Zhou Y."/>
            <person name="Ma T."/>
            <person name="Liu T."/>
        </authorList>
    </citation>
    <scope>NUCLEOTIDE SEQUENCE [LARGE SCALE GENOMIC DNA]</scope>
    <source>
        <strain evidence="2 3">ATCC 55669</strain>
    </source>
</reference>
<accession>A0A097EJ02</accession>
<dbReference type="RefSeq" id="WP_038665093.1">
    <property type="nucleotide sequence ID" value="NZ_CP009571.1"/>
</dbReference>
<keyword evidence="3" id="KW-1185">Reference proteome</keyword>
<dbReference type="Gene3D" id="2.10.260.10">
    <property type="match status" value="1"/>
</dbReference>
<dbReference type="STRING" id="1549858.MC45_15525"/>
<dbReference type="Proteomes" id="UP000033200">
    <property type="component" value="Chromosome"/>
</dbReference>
<dbReference type="eggNOG" id="COG2002">
    <property type="taxonomic scope" value="Bacteria"/>
</dbReference>
<dbReference type="InterPro" id="IPR037914">
    <property type="entry name" value="SpoVT-AbrB_sf"/>
</dbReference>
<dbReference type="GO" id="GO:0003677">
    <property type="term" value="F:DNA binding"/>
    <property type="evidence" value="ECO:0007669"/>
    <property type="project" value="InterPro"/>
</dbReference>
<gene>
    <name evidence="2" type="ORF">MC45_15525</name>
</gene>
<sequence>MTQQAKVIDGGKVVIPANIRRELDIKRGDSLVVERDAAGAIILKTYAQVAREAQQRFRDMRGADGAGSSSVVDELIADRRDEARREAARDEAWQARQR</sequence>